<feature type="transmembrane region" description="Helical" evidence="2">
    <location>
        <begin position="162"/>
        <end position="181"/>
    </location>
</feature>
<evidence type="ECO:0000256" key="2">
    <source>
        <dbReference type="SAM" id="Phobius"/>
    </source>
</evidence>
<feature type="transmembrane region" description="Helical" evidence="2">
    <location>
        <begin position="402"/>
        <end position="426"/>
    </location>
</feature>
<keyword evidence="2" id="KW-0812">Transmembrane</keyword>
<comment type="caution">
    <text evidence="4">The sequence shown here is derived from an EMBL/GenBank/DDBJ whole genome shotgun (WGS) entry which is preliminary data.</text>
</comment>
<proteinExistence type="predicted"/>
<feature type="transmembrane region" description="Helical" evidence="2">
    <location>
        <begin position="92"/>
        <end position="109"/>
    </location>
</feature>
<dbReference type="OrthoDB" id="2149840at2759"/>
<dbReference type="Proteomes" id="UP000652761">
    <property type="component" value="Unassembled WGS sequence"/>
</dbReference>
<accession>A0A843WJS8</accession>
<feature type="transmembrane region" description="Helical" evidence="2">
    <location>
        <begin position="129"/>
        <end position="150"/>
    </location>
</feature>
<reference evidence="4" key="1">
    <citation type="submission" date="2017-07" db="EMBL/GenBank/DDBJ databases">
        <title>Taro Niue Genome Assembly and Annotation.</title>
        <authorList>
            <person name="Atibalentja N."/>
            <person name="Keating K."/>
            <person name="Fields C.J."/>
        </authorList>
    </citation>
    <scope>NUCLEOTIDE SEQUENCE</scope>
    <source>
        <strain evidence="4">Niue_2</strain>
        <tissue evidence="4">Leaf</tissue>
    </source>
</reference>
<dbReference type="PANTHER" id="PTHR31061">
    <property type="entry name" value="LD22376P"/>
    <property type="match status" value="1"/>
</dbReference>
<feature type="transmembrane region" description="Helical" evidence="2">
    <location>
        <begin position="377"/>
        <end position="396"/>
    </location>
</feature>
<dbReference type="AlphaFoldDB" id="A0A843WJS8"/>
<feature type="transmembrane region" description="Helical" evidence="2">
    <location>
        <begin position="201"/>
        <end position="219"/>
    </location>
</feature>
<feature type="transmembrane region" description="Helical" evidence="2">
    <location>
        <begin position="344"/>
        <end position="365"/>
    </location>
</feature>
<evidence type="ECO:0000256" key="1">
    <source>
        <dbReference type="SAM" id="MobiDB-lite"/>
    </source>
</evidence>
<dbReference type="PANTHER" id="PTHR31061:SF24">
    <property type="entry name" value="LD22376P"/>
    <property type="match status" value="1"/>
</dbReference>
<name>A0A843WJS8_COLES</name>
<dbReference type="Pfam" id="PF07786">
    <property type="entry name" value="HGSNAT_cat"/>
    <property type="match status" value="1"/>
</dbReference>
<sequence length="523" mass="57870">MGAYELIKGDVKDLHHAVADVGPDHRLLVAMEEGYAPRALESAADKLRGTDEAAMLILSHGGERAAGSPGCPRKQQKQMDKKVPQQQQQRRLVSLDVFRGVTVALMIFVDEAGGVLPAINHSPWNGVTLADFVMPFFLFIVGVALAFAYKRVPDRGVATWKAVLRALKLSILGLFLQGGYFHGLNNLTYGVDILSIRWMGVLQRIAIAYLLAAICEIWLRSDDDVDSGFALLRKYRSQLLVGLLLAASYMILLYGLYVPDWEYQIPGEGPSPKTLLVKCGVRSDTGPGCNAVGMIDRKVFGIQHLYRRPVYARTKYCSINSPDYGPLPSDASSWCQAPFDPEGLLSSMMAIVTCLIGLQFGHVIVNFKDHKDRILQWMMPSFCLLAVAFSLDFFGLHMNKALYSLSYTCATAGAAGVLFTGIYVLVDVYGYRRPTFVMEWMGMHALMIYVLVACNVLPVMIQGFYWEQPKNNLVSCLHPPSAAVFFSCFSQRMAFAAPDGNRAVMMDGANCGSAVFALWMRHR</sequence>
<evidence type="ECO:0000313" key="4">
    <source>
        <dbReference type="EMBL" id="MQM10089.1"/>
    </source>
</evidence>
<evidence type="ECO:0000313" key="5">
    <source>
        <dbReference type="Proteomes" id="UP000652761"/>
    </source>
</evidence>
<dbReference type="EMBL" id="NMUH01004572">
    <property type="protein sequence ID" value="MQM10089.1"/>
    <property type="molecule type" value="Genomic_DNA"/>
</dbReference>
<keyword evidence="5" id="KW-1185">Reference proteome</keyword>
<evidence type="ECO:0000259" key="3">
    <source>
        <dbReference type="Pfam" id="PF07786"/>
    </source>
</evidence>
<feature type="transmembrane region" description="Helical" evidence="2">
    <location>
        <begin position="239"/>
        <end position="257"/>
    </location>
</feature>
<organism evidence="4 5">
    <name type="scientific">Colocasia esculenta</name>
    <name type="common">Wild taro</name>
    <name type="synonym">Arum esculentum</name>
    <dbReference type="NCBI Taxonomy" id="4460"/>
    <lineage>
        <taxon>Eukaryota</taxon>
        <taxon>Viridiplantae</taxon>
        <taxon>Streptophyta</taxon>
        <taxon>Embryophyta</taxon>
        <taxon>Tracheophyta</taxon>
        <taxon>Spermatophyta</taxon>
        <taxon>Magnoliopsida</taxon>
        <taxon>Liliopsida</taxon>
        <taxon>Araceae</taxon>
        <taxon>Aroideae</taxon>
        <taxon>Colocasieae</taxon>
        <taxon>Colocasia</taxon>
    </lineage>
</organism>
<dbReference type="InterPro" id="IPR012429">
    <property type="entry name" value="HGSNAT_cat"/>
</dbReference>
<gene>
    <name evidence="4" type="ORF">Taro_042978</name>
</gene>
<protein>
    <recommendedName>
        <fullName evidence="3">Heparan-alpha-glucosaminide N-acetyltransferase catalytic domain-containing protein</fullName>
    </recommendedName>
</protein>
<feature type="transmembrane region" description="Helical" evidence="2">
    <location>
        <begin position="446"/>
        <end position="466"/>
    </location>
</feature>
<feature type="region of interest" description="Disordered" evidence="1">
    <location>
        <begin position="62"/>
        <end position="85"/>
    </location>
</feature>
<keyword evidence="2" id="KW-0472">Membrane</keyword>
<keyword evidence="2" id="KW-1133">Transmembrane helix</keyword>
<feature type="domain" description="Heparan-alpha-glucosaminide N-acetyltransferase catalytic" evidence="3">
    <location>
        <begin position="91"/>
        <end position="214"/>
    </location>
</feature>